<comment type="caution">
    <text evidence="1">The sequence shown here is derived from an EMBL/GenBank/DDBJ whole genome shotgun (WGS) entry which is preliminary data.</text>
</comment>
<sequence length="298" mass="34191">MQTCHCRALTRFLQDNWNGRKAETLSSLQEQQERCSVSIGEAHEHAQVAAANKAASVQRLREAVASAQQREVVRSGIAGEKFQEEEHCRTAPLLQKRLLLLQISQTERLRASTIAQQRREYLASTVPDSEIPSNPQPRTRYGKENYANTCFHRAIAVRCETDRDRPSAKEAASAAAAVRVEALRKRVEMEREEKVVADGRGRVAMQGILMDQRKETLEKELQNLVKEDRKRRMMNAMYHARLHQNAYLDVDEEELKERFARQFRIGDHEERHRGRGDFGRSFFDGSTEDSLQFIVGGE</sequence>
<proteinExistence type="predicted"/>
<reference evidence="1" key="1">
    <citation type="submission" date="2020-05" db="EMBL/GenBank/DDBJ databases">
        <title>Phylogenomic resolution of chytrid fungi.</title>
        <authorList>
            <person name="Stajich J.E."/>
            <person name="Amses K."/>
            <person name="Simmons R."/>
            <person name="Seto K."/>
            <person name="Myers J."/>
            <person name="Bonds A."/>
            <person name="Quandt C.A."/>
            <person name="Barry K."/>
            <person name="Liu P."/>
            <person name="Grigoriev I."/>
            <person name="Longcore J.E."/>
            <person name="James T.Y."/>
        </authorList>
    </citation>
    <scope>NUCLEOTIDE SEQUENCE</scope>
    <source>
        <strain evidence="1">JEL0318</strain>
    </source>
</reference>
<keyword evidence="2" id="KW-1185">Reference proteome</keyword>
<dbReference type="Proteomes" id="UP001212841">
    <property type="component" value="Unassembled WGS sequence"/>
</dbReference>
<evidence type="ECO:0000313" key="1">
    <source>
        <dbReference type="EMBL" id="KAJ3055741.1"/>
    </source>
</evidence>
<name>A0AAD5SKP6_9FUNG</name>
<accession>A0AAD5SKP6</accession>
<dbReference type="EMBL" id="JADGJD010000063">
    <property type="protein sequence ID" value="KAJ3055741.1"/>
    <property type="molecule type" value="Genomic_DNA"/>
</dbReference>
<evidence type="ECO:0000313" key="2">
    <source>
        <dbReference type="Proteomes" id="UP001212841"/>
    </source>
</evidence>
<gene>
    <name evidence="1" type="ORF">HK097_009483</name>
</gene>
<protein>
    <submittedName>
        <fullName evidence="1">Uncharacterized protein</fullName>
    </submittedName>
</protein>
<dbReference type="AlphaFoldDB" id="A0AAD5SKP6"/>
<organism evidence="1 2">
    <name type="scientific">Rhizophlyctis rosea</name>
    <dbReference type="NCBI Taxonomy" id="64517"/>
    <lineage>
        <taxon>Eukaryota</taxon>
        <taxon>Fungi</taxon>
        <taxon>Fungi incertae sedis</taxon>
        <taxon>Chytridiomycota</taxon>
        <taxon>Chytridiomycota incertae sedis</taxon>
        <taxon>Chytridiomycetes</taxon>
        <taxon>Rhizophlyctidales</taxon>
        <taxon>Rhizophlyctidaceae</taxon>
        <taxon>Rhizophlyctis</taxon>
    </lineage>
</organism>